<evidence type="ECO:0000256" key="4">
    <source>
        <dbReference type="ARBA" id="ARBA00022806"/>
    </source>
</evidence>
<evidence type="ECO:0000256" key="9">
    <source>
        <dbReference type="SAM" id="MobiDB-lite"/>
    </source>
</evidence>
<name>A0A6J1MRW1_DROHY</name>
<dbReference type="GeneID" id="111605463"/>
<dbReference type="InterPro" id="IPR004088">
    <property type="entry name" value="KH_dom_type_1"/>
</dbReference>
<evidence type="ECO:0000256" key="6">
    <source>
        <dbReference type="ARBA" id="ARBA00047984"/>
    </source>
</evidence>
<keyword evidence="7" id="KW-0694">RNA-binding</keyword>
<dbReference type="PROSITE" id="PS51192">
    <property type="entry name" value="HELICASE_ATP_BIND_1"/>
    <property type="match status" value="1"/>
</dbReference>
<evidence type="ECO:0000313" key="13">
    <source>
        <dbReference type="RefSeq" id="XP_023179750.2"/>
    </source>
</evidence>
<feature type="compositionally biased region" description="Gly residues" evidence="9">
    <location>
        <begin position="154"/>
        <end position="167"/>
    </location>
</feature>
<keyword evidence="2 8" id="KW-0547">Nucleotide-binding</keyword>
<dbReference type="PROSITE" id="PS50084">
    <property type="entry name" value="KH_TYPE_1"/>
    <property type="match status" value="1"/>
</dbReference>
<dbReference type="OrthoDB" id="196131at2759"/>
<feature type="region of interest" description="Disordered" evidence="9">
    <location>
        <begin position="141"/>
        <end position="208"/>
    </location>
</feature>
<dbReference type="AlphaFoldDB" id="A0A6J1MRW1"/>
<dbReference type="GO" id="GO:0005524">
    <property type="term" value="F:ATP binding"/>
    <property type="evidence" value="ECO:0007669"/>
    <property type="project" value="UniProtKB-KW"/>
</dbReference>
<dbReference type="GO" id="GO:0016787">
    <property type="term" value="F:hydrolase activity"/>
    <property type="evidence" value="ECO:0007669"/>
    <property type="project" value="UniProtKB-KW"/>
</dbReference>
<dbReference type="KEGG" id="dhe:111605463"/>
<dbReference type="InterPro" id="IPR000629">
    <property type="entry name" value="RNA-helicase_DEAD-box_CS"/>
</dbReference>
<feature type="compositionally biased region" description="Gly residues" evidence="9">
    <location>
        <begin position="178"/>
        <end position="192"/>
    </location>
</feature>
<dbReference type="InterPro" id="IPR036612">
    <property type="entry name" value="KH_dom_type_1_sf"/>
</dbReference>
<keyword evidence="12" id="KW-1185">Reference proteome</keyword>
<dbReference type="Gene3D" id="3.40.50.300">
    <property type="entry name" value="P-loop containing nucleotide triphosphate hydrolases"/>
    <property type="match status" value="2"/>
</dbReference>
<dbReference type="EC" id="3.6.4.13" evidence="1"/>
<dbReference type="InterPro" id="IPR011545">
    <property type="entry name" value="DEAD/DEAH_box_helicase_dom"/>
</dbReference>
<dbReference type="FunFam" id="3.40.50.300:FF:000008">
    <property type="entry name" value="ATP-dependent RNA helicase RhlB"/>
    <property type="match status" value="1"/>
</dbReference>
<dbReference type="Pfam" id="PF00013">
    <property type="entry name" value="KH_1"/>
    <property type="match status" value="1"/>
</dbReference>
<evidence type="ECO:0000259" key="10">
    <source>
        <dbReference type="PROSITE" id="PS51192"/>
    </source>
</evidence>
<dbReference type="OMA" id="RWAKCPP"/>
<evidence type="ECO:0000256" key="3">
    <source>
        <dbReference type="ARBA" id="ARBA00022801"/>
    </source>
</evidence>
<evidence type="ECO:0000256" key="1">
    <source>
        <dbReference type="ARBA" id="ARBA00012552"/>
    </source>
</evidence>
<dbReference type="GO" id="GO:0031047">
    <property type="term" value="P:regulatory ncRNA-mediated gene silencing"/>
    <property type="evidence" value="ECO:0007669"/>
    <property type="project" value="UniProtKB-ARBA"/>
</dbReference>
<evidence type="ECO:0000313" key="12">
    <source>
        <dbReference type="Proteomes" id="UP000504633"/>
    </source>
</evidence>
<dbReference type="Proteomes" id="UP000504633">
    <property type="component" value="Unplaced"/>
</dbReference>
<dbReference type="SMART" id="SM00487">
    <property type="entry name" value="DEXDc"/>
    <property type="match status" value="1"/>
</dbReference>
<dbReference type="Pfam" id="PF00271">
    <property type="entry name" value="Helicase_C"/>
    <property type="match status" value="1"/>
</dbReference>
<dbReference type="PROSITE" id="PS00039">
    <property type="entry name" value="DEAD_ATP_HELICASE"/>
    <property type="match status" value="1"/>
</dbReference>
<comment type="similarity">
    <text evidence="8">Belongs to the DEAD box helicase family.</text>
</comment>
<dbReference type="GO" id="GO:0003723">
    <property type="term" value="F:RNA binding"/>
    <property type="evidence" value="ECO:0007669"/>
    <property type="project" value="UniProtKB-UniRule"/>
</dbReference>
<keyword evidence="5 8" id="KW-0067">ATP-binding</keyword>
<feature type="region of interest" description="Disordered" evidence="9">
    <location>
        <begin position="1"/>
        <end position="62"/>
    </location>
</feature>
<protein>
    <recommendedName>
        <fullName evidence="1">RNA helicase</fullName>
        <ecNumber evidence="1">3.6.4.13</ecNumber>
    </recommendedName>
</protein>
<keyword evidence="3 8" id="KW-0378">Hydrolase</keyword>
<dbReference type="InterPro" id="IPR001650">
    <property type="entry name" value="Helicase_C-like"/>
</dbReference>
<dbReference type="InterPro" id="IPR004087">
    <property type="entry name" value="KH_dom"/>
</dbReference>
<feature type="compositionally biased region" description="Basic and acidic residues" evidence="9">
    <location>
        <begin position="25"/>
        <end position="62"/>
    </location>
</feature>
<organism evidence="12 13">
    <name type="scientific">Drosophila hydei</name>
    <name type="common">Fruit fly</name>
    <dbReference type="NCBI Taxonomy" id="7224"/>
    <lineage>
        <taxon>Eukaryota</taxon>
        <taxon>Metazoa</taxon>
        <taxon>Ecdysozoa</taxon>
        <taxon>Arthropoda</taxon>
        <taxon>Hexapoda</taxon>
        <taxon>Insecta</taxon>
        <taxon>Pterygota</taxon>
        <taxon>Neoptera</taxon>
        <taxon>Endopterygota</taxon>
        <taxon>Diptera</taxon>
        <taxon>Brachycera</taxon>
        <taxon>Muscomorpha</taxon>
        <taxon>Ephydroidea</taxon>
        <taxon>Drosophilidae</taxon>
        <taxon>Drosophila</taxon>
    </lineage>
</organism>
<dbReference type="InterPro" id="IPR014001">
    <property type="entry name" value="Helicase_ATP-bd"/>
</dbReference>
<dbReference type="SMART" id="SM00490">
    <property type="entry name" value="HELICc"/>
    <property type="match status" value="1"/>
</dbReference>
<dbReference type="SMART" id="SM00322">
    <property type="entry name" value="KH"/>
    <property type="match status" value="1"/>
</dbReference>
<dbReference type="PANTHER" id="PTHR47958">
    <property type="entry name" value="ATP-DEPENDENT RNA HELICASE DBP3"/>
    <property type="match status" value="1"/>
</dbReference>
<dbReference type="RefSeq" id="XP_023179750.2">
    <property type="nucleotide sequence ID" value="XM_023323982.2"/>
</dbReference>
<dbReference type="Pfam" id="PF00270">
    <property type="entry name" value="DEAD"/>
    <property type="match status" value="1"/>
</dbReference>
<feature type="compositionally biased region" description="Gly residues" evidence="9">
    <location>
        <begin position="682"/>
        <end position="701"/>
    </location>
</feature>
<comment type="catalytic activity">
    <reaction evidence="6">
        <text>ATP + H2O = ADP + phosphate + H(+)</text>
        <dbReference type="Rhea" id="RHEA:13065"/>
        <dbReference type="ChEBI" id="CHEBI:15377"/>
        <dbReference type="ChEBI" id="CHEBI:15378"/>
        <dbReference type="ChEBI" id="CHEBI:30616"/>
        <dbReference type="ChEBI" id="CHEBI:43474"/>
        <dbReference type="ChEBI" id="CHEBI:456216"/>
        <dbReference type="EC" id="3.6.4.13"/>
    </reaction>
</comment>
<proteinExistence type="inferred from homology"/>
<reference evidence="13" key="1">
    <citation type="submission" date="2025-08" db="UniProtKB">
        <authorList>
            <consortium name="RefSeq"/>
        </authorList>
    </citation>
    <scope>IDENTIFICATION</scope>
    <source>
        <strain evidence="13">15085-1641.00</strain>
        <tissue evidence="13">Whole body</tissue>
    </source>
</reference>
<dbReference type="CDD" id="cd18787">
    <property type="entry name" value="SF2_C_DEAD"/>
    <property type="match status" value="1"/>
</dbReference>
<gene>
    <name evidence="13" type="primary">LOC111605463</name>
</gene>
<dbReference type="GO" id="GO:0003724">
    <property type="term" value="F:RNA helicase activity"/>
    <property type="evidence" value="ECO:0007669"/>
    <property type="project" value="UniProtKB-EC"/>
</dbReference>
<dbReference type="CDD" id="cd17958">
    <property type="entry name" value="DEADc_DDX43_DDX53"/>
    <property type="match status" value="1"/>
</dbReference>
<evidence type="ECO:0000259" key="11">
    <source>
        <dbReference type="PROSITE" id="PS51194"/>
    </source>
</evidence>
<feature type="compositionally biased region" description="Acidic residues" evidence="9">
    <location>
        <begin position="1"/>
        <end position="11"/>
    </location>
</feature>
<keyword evidence="4 8" id="KW-0347">Helicase</keyword>
<dbReference type="InterPro" id="IPR027417">
    <property type="entry name" value="P-loop_NTPase"/>
</dbReference>
<evidence type="ECO:0000256" key="8">
    <source>
        <dbReference type="RuleBase" id="RU000492"/>
    </source>
</evidence>
<feature type="domain" description="Helicase ATP-binding" evidence="10">
    <location>
        <begin position="320"/>
        <end position="495"/>
    </location>
</feature>
<feature type="domain" description="Helicase C-terminal" evidence="11">
    <location>
        <begin position="524"/>
        <end position="669"/>
    </location>
</feature>
<dbReference type="SUPFAM" id="SSF52540">
    <property type="entry name" value="P-loop containing nucleoside triphosphate hydrolases"/>
    <property type="match status" value="1"/>
</dbReference>
<accession>A0A6J1MRW1</accession>
<dbReference type="SUPFAM" id="SSF54791">
    <property type="entry name" value="Eukaryotic type KH-domain (KH-domain type I)"/>
    <property type="match status" value="1"/>
</dbReference>
<evidence type="ECO:0000256" key="5">
    <source>
        <dbReference type="ARBA" id="ARBA00022840"/>
    </source>
</evidence>
<evidence type="ECO:0000256" key="2">
    <source>
        <dbReference type="ARBA" id="ARBA00022741"/>
    </source>
</evidence>
<sequence>MSELDWDDPNYIEEPTNYSQSTYNEKYDDNYSRDRRANYGSNNKRDREQREGYCSSKRRESYDRDNGCFAKNAEHAYSESLKISTDMVGRVIGRGGSNITRIQNDFTVRVNVDKVRLLVRVSGSVKVNVNNAIDEIRKQIHSDGGGYSHPAESGGNGYGRSSAGGYGRYEDGSSTRSNGGGRSSQNSYGGGRSNYDFSSSTADKANDGDLTGTIDWEALNKASEIAQAARWAKCPQLTKHFYKELPEVANLPEAEVARLRLDNNNISVSHVFEAQEGEILSPIPNPVWAFEQCFAEYPDLLGEIQKQGFTKPSPIQCQAWPILLKGHDMIGIAQTGTGKTLAFLLPGMIHTEYQSTPRGTRGGANVLILAPTRELALQIEMEVKKYSFRNMKAVCVYGGGNRKMQISDVERGAEIIICTPGRLNDLVQAGVINVSTITYLVLDEADRMLDMGFEPQIRKVLLDIRPDRQTIMTSATWPPGVRRLAQSYMKNPIQVCVGSLDLAATHSVNQFIELLQDDKDKFHMLRKFVKNMSETDKIIVFCGRKARADDLSSDLTLNGFATQCIHGNREQSDREQAIADIKSGLVRILIATDVASRGLDIEDITHVINYDFPRNIEEYVHRVGRTGRAGRRGTSISFITREDWAMAKELIQILEEADQKVPEELRRMSTRFSEMKQRRAAEGGGGGRSFGGGGRGFGGGGGHRDRF</sequence>
<feature type="region of interest" description="Disordered" evidence="9">
    <location>
        <begin position="674"/>
        <end position="707"/>
    </location>
</feature>
<dbReference type="Gene3D" id="3.30.1370.10">
    <property type="entry name" value="K Homology domain, type 1"/>
    <property type="match status" value="1"/>
</dbReference>
<dbReference type="FunFam" id="3.40.50.300:FF:000079">
    <property type="entry name" value="probable ATP-dependent RNA helicase DDX17"/>
    <property type="match status" value="1"/>
</dbReference>
<dbReference type="PROSITE" id="PS51194">
    <property type="entry name" value="HELICASE_CTER"/>
    <property type="match status" value="1"/>
</dbReference>
<evidence type="ECO:0000256" key="7">
    <source>
        <dbReference type="PROSITE-ProRule" id="PRU00117"/>
    </source>
</evidence>